<dbReference type="InterPro" id="IPR017441">
    <property type="entry name" value="Protein_kinase_ATP_BS"/>
</dbReference>
<dbReference type="PROSITE" id="PS00107">
    <property type="entry name" value="PROTEIN_KINASE_ATP"/>
    <property type="match status" value="1"/>
</dbReference>
<feature type="binding site" evidence="1">
    <location>
        <position position="56"/>
    </location>
    <ligand>
        <name>ATP</name>
        <dbReference type="ChEBI" id="CHEBI:30616"/>
    </ligand>
</feature>
<feature type="region of interest" description="Disordered" evidence="2">
    <location>
        <begin position="286"/>
        <end position="316"/>
    </location>
</feature>
<reference evidence="4 5" key="1">
    <citation type="journal article" date="2024" name="Nat. Commun.">
        <title>Phylogenomics reveals the evolutionary origins of lichenization in chlorophyte algae.</title>
        <authorList>
            <person name="Puginier C."/>
            <person name="Libourel C."/>
            <person name="Otte J."/>
            <person name="Skaloud P."/>
            <person name="Haon M."/>
            <person name="Grisel S."/>
            <person name="Petersen M."/>
            <person name="Berrin J.G."/>
            <person name="Delaux P.M."/>
            <person name="Dal Grande F."/>
            <person name="Keller J."/>
        </authorList>
    </citation>
    <scope>NUCLEOTIDE SEQUENCE [LARGE SCALE GENOMIC DNA]</scope>
    <source>
        <strain evidence="4 5">SAG 2036</strain>
    </source>
</reference>
<organism evidence="4 5">
    <name type="scientific">Symbiochloris irregularis</name>
    <dbReference type="NCBI Taxonomy" id="706552"/>
    <lineage>
        <taxon>Eukaryota</taxon>
        <taxon>Viridiplantae</taxon>
        <taxon>Chlorophyta</taxon>
        <taxon>core chlorophytes</taxon>
        <taxon>Trebouxiophyceae</taxon>
        <taxon>Trebouxiales</taxon>
        <taxon>Trebouxiaceae</taxon>
        <taxon>Symbiochloris</taxon>
    </lineage>
</organism>
<feature type="domain" description="Protein kinase" evidence="3">
    <location>
        <begin position="28"/>
        <end position="279"/>
    </location>
</feature>
<sequence length="344" mass="37622">MAARHCHSALKALFHQTESDVEICTHSDGSPHRLGSGVFGEVFKACLRDGTPVALKLFGSDGADEKVTAKGASQLQKLLQSYLAGFRVAQFHGALLYEGRVATVNELQWETDSRLRNSLTLNNISWGPRALQIARDVARGLDRLHSWGMVHLGLKSTNVLIDRDFRGKVADSAQQLLLRNGHARLLPVPTRLDWTAPEVAASPRNAARNAASNPAADIYSLGLILVEMSTGQPPVRGTHQRIAAQAPAVMRPLIAQCLHLDPSERPTASAVEKRLEELLASWAPDASAQEESVPLADGHTGQQSEGTAQSQGSAADETLRQHTYTCWQITWQMRLTPRTQRFQQ</sequence>
<dbReference type="AlphaFoldDB" id="A0AAW1P1F1"/>
<dbReference type="PROSITE" id="PS50011">
    <property type="entry name" value="PROTEIN_KINASE_DOM"/>
    <property type="match status" value="1"/>
</dbReference>
<keyword evidence="1" id="KW-0547">Nucleotide-binding</keyword>
<dbReference type="PANTHER" id="PTHR44329">
    <property type="entry name" value="SERINE/THREONINE-PROTEIN KINASE TNNI3K-RELATED"/>
    <property type="match status" value="1"/>
</dbReference>
<evidence type="ECO:0000256" key="2">
    <source>
        <dbReference type="SAM" id="MobiDB-lite"/>
    </source>
</evidence>
<dbReference type="Proteomes" id="UP001465755">
    <property type="component" value="Unassembled WGS sequence"/>
</dbReference>
<dbReference type="EMBL" id="JALJOQ010000080">
    <property type="protein sequence ID" value="KAK9800788.1"/>
    <property type="molecule type" value="Genomic_DNA"/>
</dbReference>
<evidence type="ECO:0000313" key="5">
    <source>
        <dbReference type="Proteomes" id="UP001465755"/>
    </source>
</evidence>
<feature type="compositionally biased region" description="Polar residues" evidence="2">
    <location>
        <begin position="300"/>
        <end position="313"/>
    </location>
</feature>
<evidence type="ECO:0000313" key="4">
    <source>
        <dbReference type="EMBL" id="KAK9800788.1"/>
    </source>
</evidence>
<dbReference type="Pfam" id="PF00069">
    <property type="entry name" value="Pkinase"/>
    <property type="match status" value="1"/>
</dbReference>
<dbReference type="Gene3D" id="1.10.510.10">
    <property type="entry name" value="Transferase(Phosphotransferase) domain 1"/>
    <property type="match status" value="1"/>
</dbReference>
<dbReference type="GO" id="GO:0004674">
    <property type="term" value="F:protein serine/threonine kinase activity"/>
    <property type="evidence" value="ECO:0007669"/>
    <property type="project" value="TreeGrafter"/>
</dbReference>
<accession>A0AAW1P1F1</accession>
<evidence type="ECO:0000259" key="3">
    <source>
        <dbReference type="PROSITE" id="PS50011"/>
    </source>
</evidence>
<comment type="caution">
    <text evidence="4">The sequence shown here is derived from an EMBL/GenBank/DDBJ whole genome shotgun (WGS) entry which is preliminary data.</text>
</comment>
<keyword evidence="5" id="KW-1185">Reference proteome</keyword>
<dbReference type="GO" id="GO:0005524">
    <property type="term" value="F:ATP binding"/>
    <property type="evidence" value="ECO:0007669"/>
    <property type="project" value="UniProtKB-UniRule"/>
</dbReference>
<name>A0AAW1P1F1_9CHLO</name>
<dbReference type="SUPFAM" id="SSF56112">
    <property type="entry name" value="Protein kinase-like (PK-like)"/>
    <property type="match status" value="1"/>
</dbReference>
<dbReference type="InterPro" id="IPR051681">
    <property type="entry name" value="Ser/Thr_Kinases-Pseudokinases"/>
</dbReference>
<keyword evidence="1" id="KW-0067">ATP-binding</keyword>
<gene>
    <name evidence="4" type="ORF">WJX73_003591</name>
</gene>
<evidence type="ECO:0000256" key="1">
    <source>
        <dbReference type="PROSITE-ProRule" id="PRU10141"/>
    </source>
</evidence>
<protein>
    <recommendedName>
        <fullName evidence="3">Protein kinase domain-containing protein</fullName>
    </recommendedName>
</protein>
<proteinExistence type="predicted"/>
<dbReference type="InterPro" id="IPR011009">
    <property type="entry name" value="Kinase-like_dom_sf"/>
</dbReference>
<dbReference type="InterPro" id="IPR000719">
    <property type="entry name" value="Prot_kinase_dom"/>
</dbReference>